<dbReference type="Proteomes" id="UP000504608">
    <property type="component" value="Unplaced"/>
</dbReference>
<dbReference type="AlphaFoldDB" id="A0A6J1JY78"/>
<feature type="region of interest" description="Disordered" evidence="1">
    <location>
        <begin position="1"/>
        <end position="24"/>
    </location>
</feature>
<reference evidence="3" key="1">
    <citation type="submission" date="2025-08" db="UniProtKB">
        <authorList>
            <consortium name="RefSeq"/>
        </authorList>
    </citation>
    <scope>IDENTIFICATION</scope>
    <source>
        <tissue evidence="3">Young leaves</tissue>
    </source>
</reference>
<feature type="region of interest" description="Disordered" evidence="1">
    <location>
        <begin position="55"/>
        <end position="74"/>
    </location>
</feature>
<sequence>MEDPSSTKRLRVDSADSESDSPEVKRLKDDLLDLLDDADPDPVVQDLDSVIQSFADEISPVSSPPPFPAAPGESLPELGYLLLASDDELGLPPSDASTSQGGESEVAELTRASSESSGMGEIWGFEDAIPSYESFELGEGERFYSDSEYVAFDGLFEHSDVYSVFS</sequence>
<proteinExistence type="predicted"/>
<evidence type="ECO:0000256" key="1">
    <source>
        <dbReference type="SAM" id="MobiDB-lite"/>
    </source>
</evidence>
<evidence type="ECO:0000313" key="2">
    <source>
        <dbReference type="Proteomes" id="UP000504608"/>
    </source>
</evidence>
<feature type="region of interest" description="Disordered" evidence="1">
    <location>
        <begin position="87"/>
        <end position="118"/>
    </location>
</feature>
<keyword evidence="2" id="KW-1185">Reference proteome</keyword>
<organism evidence="2 3">
    <name type="scientific">Cucurbita maxima</name>
    <name type="common">Pumpkin</name>
    <name type="synonym">Winter squash</name>
    <dbReference type="NCBI Taxonomy" id="3661"/>
    <lineage>
        <taxon>Eukaryota</taxon>
        <taxon>Viridiplantae</taxon>
        <taxon>Streptophyta</taxon>
        <taxon>Embryophyta</taxon>
        <taxon>Tracheophyta</taxon>
        <taxon>Spermatophyta</taxon>
        <taxon>Magnoliopsida</taxon>
        <taxon>eudicotyledons</taxon>
        <taxon>Gunneridae</taxon>
        <taxon>Pentapetalae</taxon>
        <taxon>rosids</taxon>
        <taxon>fabids</taxon>
        <taxon>Cucurbitales</taxon>
        <taxon>Cucurbitaceae</taxon>
        <taxon>Cucurbiteae</taxon>
        <taxon>Cucurbita</taxon>
    </lineage>
</organism>
<dbReference type="PANTHER" id="PTHR34539:SF19">
    <property type="entry name" value="T6J4.11 PROTEIN"/>
    <property type="match status" value="1"/>
</dbReference>
<dbReference type="OrthoDB" id="781489at2759"/>
<evidence type="ECO:0000313" key="3">
    <source>
        <dbReference type="RefSeq" id="XP_022993320.1"/>
    </source>
</evidence>
<dbReference type="PANTHER" id="PTHR34539">
    <property type="entry name" value="T6J4.11 PROTEIN"/>
    <property type="match status" value="1"/>
</dbReference>
<dbReference type="GeneID" id="111489362"/>
<dbReference type="KEGG" id="cmax:111489362"/>
<gene>
    <name evidence="3" type="primary">LOC111489362</name>
</gene>
<name>A0A6J1JY78_CUCMA</name>
<dbReference type="RefSeq" id="XP_022993320.1">
    <property type="nucleotide sequence ID" value="XM_023137552.1"/>
</dbReference>
<protein>
    <submittedName>
        <fullName evidence="3">Uncharacterized protein LOC111489362</fullName>
    </submittedName>
</protein>
<accession>A0A6J1JY78</accession>